<dbReference type="Proteomes" id="UP000679126">
    <property type="component" value="Unassembled WGS sequence"/>
</dbReference>
<dbReference type="Gene3D" id="2.60.120.10">
    <property type="entry name" value="Jelly Rolls"/>
    <property type="match status" value="2"/>
</dbReference>
<dbReference type="RefSeq" id="WP_209146456.1">
    <property type="nucleotide sequence ID" value="NZ_JAGHKP010000003.1"/>
</dbReference>
<gene>
    <name evidence="3" type="ORF">J7I43_14595</name>
</gene>
<dbReference type="InterPro" id="IPR011051">
    <property type="entry name" value="RmlC_Cupin_sf"/>
</dbReference>
<sequence length="580" mass="65552">MMPQQVTVAGSRRGYDINPFHSLAGGKIFNGYASLAEWIKERKSVRIDGFVGVFWKEVRQLLDEQFRHAGLSVKWTETAGYLKPSAEIEKMVAPYIGTPGSVWGTKAALDIGDFFLPGLAQLSADAVFDINIVIGTGAALVKNDAPLIYLDLPKNELQYRMKAGTVLNLGASSAGSSSEMYKRFYFVDWVVLNEHKCRIVNEIAVIGDAQWKDSLNWMAAGSLKQGMQKLSGSVFRVKPWFEPGAWGGQWMKERIDGLDKNEVNYAWSFELIVPENGLVFESGGWLLEVSFDFLMFLHYREVLGKHAETFKYEFPVRFDFLDTWEGGNLSIQCHPSVEYIRQQFGENFTQDETYYILDAKADATVYLGFQENIDAAEFRQQLEQSKEKNQPVDIERYVQCFKAAKHELYLIPNGTVHSAGKNNLVLEISATPYIFTFKMYDWLRLDLNGEPRSINIEHAFNNLRFERKGEKVRQELISHPVVLQEDAAGKVVHLPTHKDHYYDVHRLEFDRSMEVNTDGSFHVLMLVEGESVSIETANGVKAVFSYAETFVVPAAAVAYRVTNNGGGAAKLVKAFLKDTL</sequence>
<accession>A0ABS3YFM2</accession>
<keyword evidence="4" id="KW-1185">Reference proteome</keyword>
<dbReference type="EMBL" id="JAGHKP010000003">
    <property type="protein sequence ID" value="MBO9153454.1"/>
    <property type="molecule type" value="Genomic_DNA"/>
</dbReference>
<evidence type="ECO:0000256" key="2">
    <source>
        <dbReference type="ARBA" id="ARBA00022833"/>
    </source>
</evidence>
<comment type="caution">
    <text evidence="3">The sequence shown here is derived from an EMBL/GenBank/DDBJ whole genome shotgun (WGS) entry which is preliminary data.</text>
</comment>
<keyword evidence="1" id="KW-0479">Metal-binding</keyword>
<reference evidence="4" key="1">
    <citation type="submission" date="2021-03" db="EMBL/GenBank/DDBJ databases">
        <title>Assistant Professor.</title>
        <authorList>
            <person name="Huq M.A."/>
        </authorList>
    </citation>
    <scope>NUCLEOTIDE SEQUENCE [LARGE SCALE GENOMIC DNA]</scope>
    <source>
        <strain evidence="4">MAH-28</strain>
    </source>
</reference>
<dbReference type="PANTHER" id="PTHR42742">
    <property type="entry name" value="TRANSCRIPTIONAL REPRESSOR MPRA"/>
    <property type="match status" value="1"/>
</dbReference>
<evidence type="ECO:0000256" key="1">
    <source>
        <dbReference type="ARBA" id="ARBA00022723"/>
    </source>
</evidence>
<protein>
    <submittedName>
        <fullName evidence="3">Class I mannose-6-phosphate isomerase</fullName>
    </submittedName>
</protein>
<dbReference type="CDD" id="cd07010">
    <property type="entry name" value="cupin_PMI_type_I_N_bac"/>
    <property type="match status" value="1"/>
</dbReference>
<keyword evidence="3" id="KW-0413">Isomerase</keyword>
<proteinExistence type="predicted"/>
<dbReference type="SUPFAM" id="SSF51182">
    <property type="entry name" value="RmlC-like cupins"/>
    <property type="match status" value="1"/>
</dbReference>
<name>A0ABS3YFM2_9BACT</name>
<dbReference type="InterPro" id="IPR014710">
    <property type="entry name" value="RmlC-like_jellyroll"/>
</dbReference>
<keyword evidence="2" id="KW-0862">Zinc</keyword>
<dbReference type="PANTHER" id="PTHR42742:SF3">
    <property type="entry name" value="FRUCTOKINASE"/>
    <property type="match status" value="1"/>
</dbReference>
<evidence type="ECO:0000313" key="4">
    <source>
        <dbReference type="Proteomes" id="UP000679126"/>
    </source>
</evidence>
<organism evidence="3 4">
    <name type="scientific">Chitinophaga chungangae</name>
    <dbReference type="NCBI Taxonomy" id="2821488"/>
    <lineage>
        <taxon>Bacteria</taxon>
        <taxon>Pseudomonadati</taxon>
        <taxon>Bacteroidota</taxon>
        <taxon>Chitinophagia</taxon>
        <taxon>Chitinophagales</taxon>
        <taxon>Chitinophagaceae</taxon>
        <taxon>Chitinophaga</taxon>
    </lineage>
</organism>
<dbReference type="GO" id="GO:0016853">
    <property type="term" value="F:isomerase activity"/>
    <property type="evidence" value="ECO:0007669"/>
    <property type="project" value="UniProtKB-KW"/>
</dbReference>
<dbReference type="InterPro" id="IPR051804">
    <property type="entry name" value="Carb_Metab_Reg_Kinase/Isom"/>
</dbReference>
<evidence type="ECO:0000313" key="3">
    <source>
        <dbReference type="EMBL" id="MBO9153454.1"/>
    </source>
</evidence>